<accession>A0ABP4XPG5</accession>
<dbReference type="RefSeq" id="WP_344031074.1">
    <property type="nucleotide sequence ID" value="NZ_BAAAOB010000001.1"/>
</dbReference>
<dbReference type="EMBL" id="BAAAOB010000001">
    <property type="protein sequence ID" value="GAA1787012.1"/>
    <property type="molecule type" value="Genomic_DNA"/>
</dbReference>
<gene>
    <name evidence="2" type="ORF">GCM10009768_14970</name>
</gene>
<protein>
    <submittedName>
        <fullName evidence="2">Uncharacterized protein</fullName>
    </submittedName>
</protein>
<feature type="region of interest" description="Disordered" evidence="1">
    <location>
        <begin position="134"/>
        <end position="172"/>
    </location>
</feature>
<dbReference type="Proteomes" id="UP001500851">
    <property type="component" value="Unassembled WGS sequence"/>
</dbReference>
<evidence type="ECO:0000313" key="2">
    <source>
        <dbReference type="EMBL" id="GAA1787012.1"/>
    </source>
</evidence>
<name>A0ABP4XPG5_9MICO</name>
<evidence type="ECO:0000256" key="1">
    <source>
        <dbReference type="SAM" id="MobiDB-lite"/>
    </source>
</evidence>
<proteinExistence type="predicted"/>
<keyword evidence="3" id="KW-1185">Reference proteome</keyword>
<comment type="caution">
    <text evidence="2">The sequence shown here is derived from an EMBL/GenBank/DDBJ whole genome shotgun (WGS) entry which is preliminary data.</text>
</comment>
<organism evidence="2 3">
    <name type="scientific">Leucobacter iarius</name>
    <dbReference type="NCBI Taxonomy" id="333963"/>
    <lineage>
        <taxon>Bacteria</taxon>
        <taxon>Bacillati</taxon>
        <taxon>Actinomycetota</taxon>
        <taxon>Actinomycetes</taxon>
        <taxon>Micrococcales</taxon>
        <taxon>Microbacteriaceae</taxon>
        <taxon>Leucobacter</taxon>
    </lineage>
</organism>
<sequence length="172" mass="18895">MCAKIDRLELRLHDEREPPLPGRLLVCRIARRRRAHAARVVRELLRCPVRERDREPDLAALSLEGDAGLARLDHVDEVAVADDRCHAAAALVMSAETNLQAVQRMPGNASAAMTLDTYVGLFDDDPEHVADVLDRGTKCGSPPESFAHTRPDPAGSFRGGGKRRSTNTSVRE</sequence>
<reference evidence="3" key="1">
    <citation type="journal article" date="2019" name="Int. J. Syst. Evol. Microbiol.">
        <title>The Global Catalogue of Microorganisms (GCM) 10K type strain sequencing project: providing services to taxonomists for standard genome sequencing and annotation.</title>
        <authorList>
            <consortium name="The Broad Institute Genomics Platform"/>
            <consortium name="The Broad Institute Genome Sequencing Center for Infectious Disease"/>
            <person name="Wu L."/>
            <person name="Ma J."/>
        </authorList>
    </citation>
    <scope>NUCLEOTIDE SEQUENCE [LARGE SCALE GENOMIC DNA]</scope>
    <source>
        <strain evidence="3">JCM 14736</strain>
    </source>
</reference>
<evidence type="ECO:0000313" key="3">
    <source>
        <dbReference type="Proteomes" id="UP001500851"/>
    </source>
</evidence>